<accession>A0A7M1KMW0</accession>
<dbReference type="RefSeq" id="WP_197628597.1">
    <property type="nucleotide sequence ID" value="NZ_CP063073.1"/>
</dbReference>
<sequence>MSTVPLPYDESLTIPFQPFDTVDLTKTTYPENSSEGLGREALVPRSRWGLNAWDDQTPGDLRGLYMGVPPQQLVLGPLDSLGPFEYFFVEADKIPDGDNPYYARVVRFGNKQESRSVPKTMLFKQSIPGGEDQRPEEPWHSGLFMWTEGLDLIKGGVIDKEVAKNGFDCLFQPYLNIRQNDRIIIRFDKICVEHVVSPDEAKSLKPIKVHIDKATIQQLPKNGEVLLDFTVIDVVGNTPEGKYKYSKPIKFISELNPDLLQFPLILLGKTRLDPIDLDSLKQDDNLYIKVTLKGENKAPQPPHKVYVTLVATRPNNDPITIELPAVIDRNLHSELVPLPQEYVNNLADWSLRVSFVVKSDAGELLGTSGSTSVRVVGAPTLMEAPNIIPCEAGLSPAKTELAGVIPSYQPHNPDYLEIFYVESARADGSGLQISQNQLAGPQGGTRRLTAQALSVFEGRGPLHAYYETINEDQTPSVIRQSKRMTFEIGERIPTLPRIYLADAVDDNIDPNTLVYDTTSMYIPVASTVNGDRAEWSVTGKDKRSSTSGVIKITKSLEGPGLPKLEIPLDVKIITDNLNGSLLCTYSVIKAGQPPKVLRSEPYEVTIGLPVVLTSLEVLEANPKERTLAPKDVINGATVEMKYSTARATDRIAFKWKGQYDVSLYETVVSADPKAKSVKITIPADVIAKGIRQDGNNIEITCKIMRGKFHYEFAPLKVRLLALKSLPAPHISGQENTTVLPVDLLDVSARIFIAIWEFMRVGQHMWLECSGTFADGTPYTENIFTANEVTTDNLTKGVALSLPVDKVRNLQDGSHFEIKFWVSFPGLPLLHTATPFNTASFIIQQLPASLPYPTLNGVSSTAQETTVDPLTIQNNTSVTVKYQGMLATDIIPLCWVFENGTQYQTTLKGQASGSVVFDLTAAQVLHNSVNSRVQLKYSVVRGAKITQSNVQTITVGTIAQANLPRALINGLAPGTALVLNSIKGNATAALAIWPLIKAGHRVWLSLFRDGGELKVLEGYPITAIEARQGLSGLPVSRDWIAGVPHNKAVTVKVWVAFDGTDNRPGSVEFPTTTHTANTRVNPPVITIGIVASSGRGIYNGGSTTAAEGLATEMHGTCDARPFARGMRIGPYAGGGYGIQIPAGTTTWKCWTLWYSWNPQDIYVVDSSPGSDVYSAPFRIYRG</sequence>
<dbReference type="Proteomes" id="UP000594923">
    <property type="component" value="Chromosome"/>
</dbReference>
<name>A0A7M1KMW0_9PSED</name>
<proteinExistence type="predicted"/>
<reference evidence="1 2" key="1">
    <citation type="submission" date="2020-10" db="EMBL/GenBank/DDBJ databases">
        <title>High quality whole genome sequence of Pseudomonas poae PMA22.</title>
        <authorList>
            <person name="Hernandez J.G."/>
            <person name="Rodriguez P."/>
            <person name="Cuevas C."/>
            <person name="de la Calle F."/>
            <person name="Galan B."/>
            <person name="Garcia J.L."/>
        </authorList>
    </citation>
    <scope>NUCLEOTIDE SEQUENCE [LARGE SCALE GENOMIC DNA]</scope>
    <source>
        <strain evidence="1 2">PMA22</strain>
    </source>
</reference>
<dbReference type="AlphaFoldDB" id="A0A7M1KMW0"/>
<protein>
    <submittedName>
        <fullName evidence="1">Uncharacterized protein</fullName>
    </submittedName>
</protein>
<evidence type="ECO:0000313" key="1">
    <source>
        <dbReference type="EMBL" id="QOQ77585.1"/>
    </source>
</evidence>
<evidence type="ECO:0000313" key="2">
    <source>
        <dbReference type="Proteomes" id="UP000594923"/>
    </source>
</evidence>
<organism evidence="1 2">
    <name type="scientific">Pseudomonas poae</name>
    <dbReference type="NCBI Taxonomy" id="200451"/>
    <lineage>
        <taxon>Bacteria</taxon>
        <taxon>Pseudomonadati</taxon>
        <taxon>Pseudomonadota</taxon>
        <taxon>Gammaproteobacteria</taxon>
        <taxon>Pseudomonadales</taxon>
        <taxon>Pseudomonadaceae</taxon>
        <taxon>Pseudomonas</taxon>
    </lineage>
</organism>
<gene>
    <name evidence="1" type="ORF">IMF22_11360</name>
</gene>
<dbReference type="EMBL" id="CP063073">
    <property type="protein sequence ID" value="QOQ77585.1"/>
    <property type="molecule type" value="Genomic_DNA"/>
</dbReference>